<feature type="transmembrane region" description="Helical" evidence="1">
    <location>
        <begin position="164"/>
        <end position="183"/>
    </location>
</feature>
<protein>
    <submittedName>
        <fullName evidence="2">Uncharacterized protein</fullName>
    </submittedName>
</protein>
<dbReference type="EMBL" id="CATZLL010000005">
    <property type="protein sequence ID" value="CAJ0813249.1"/>
    <property type="molecule type" value="Genomic_DNA"/>
</dbReference>
<keyword evidence="1" id="KW-1133">Transmembrane helix</keyword>
<comment type="caution">
    <text evidence="2">The sequence shown here is derived from an EMBL/GenBank/DDBJ whole genome shotgun (WGS) entry which is preliminary data.</text>
</comment>
<evidence type="ECO:0000313" key="2">
    <source>
        <dbReference type="EMBL" id="CAJ0813249.1"/>
    </source>
</evidence>
<accession>A0ABN9JIG8</accession>
<reference evidence="2 3" key="1">
    <citation type="submission" date="2023-07" db="EMBL/GenBank/DDBJ databases">
        <authorList>
            <person name="Peeters C."/>
        </authorList>
    </citation>
    <scope>NUCLEOTIDE SEQUENCE [LARGE SCALE GENOMIC DNA]</scope>
    <source>
        <strain evidence="2 3">LMG 18101</strain>
    </source>
</reference>
<evidence type="ECO:0000256" key="1">
    <source>
        <dbReference type="SAM" id="Phobius"/>
    </source>
</evidence>
<name>A0ABN9JIG8_9RALS</name>
<gene>
    <name evidence="2" type="ORF">LMG18101_01841</name>
</gene>
<keyword evidence="1" id="KW-0472">Membrane</keyword>
<evidence type="ECO:0000313" key="3">
    <source>
        <dbReference type="Proteomes" id="UP001189757"/>
    </source>
</evidence>
<keyword evidence="3" id="KW-1185">Reference proteome</keyword>
<dbReference type="Proteomes" id="UP001189757">
    <property type="component" value="Unassembled WGS sequence"/>
</dbReference>
<organism evidence="2 3">
    <name type="scientific">Ralstonia flaminis</name>
    <dbReference type="NCBI Taxonomy" id="3058597"/>
    <lineage>
        <taxon>Bacteria</taxon>
        <taxon>Pseudomonadati</taxon>
        <taxon>Pseudomonadota</taxon>
        <taxon>Betaproteobacteria</taxon>
        <taxon>Burkholderiales</taxon>
        <taxon>Burkholderiaceae</taxon>
        <taxon>Ralstonia</taxon>
    </lineage>
</organism>
<keyword evidence="1" id="KW-0812">Transmembrane</keyword>
<dbReference type="RefSeq" id="WP_199028743.1">
    <property type="nucleotide sequence ID" value="NZ_CATZLL010000005.1"/>
</dbReference>
<proteinExistence type="predicted"/>
<sequence>MLSLDEMARQRNVSIFRSRALEVATIPVACTKHVDVGFYAKEKARLVNPLSYLTKVEIRPGLFAYGKQAPSLVQAIAADSELCSALDTLLKNYAWAIEWSDGLLHARVNLWKATIDGDSTGGERFLSTLETVAKHIGDIGNGRSQIVAHLSPLALGPTWLRSRAVFAGFAAGLAVAGLLFLVIRNIH</sequence>